<feature type="region of interest" description="Disordered" evidence="1">
    <location>
        <begin position="328"/>
        <end position="363"/>
    </location>
</feature>
<feature type="region of interest" description="Disordered" evidence="1">
    <location>
        <begin position="1188"/>
        <end position="1223"/>
    </location>
</feature>
<dbReference type="SUPFAM" id="SSF46458">
    <property type="entry name" value="Globin-like"/>
    <property type="match status" value="2"/>
</dbReference>
<dbReference type="CDD" id="cd01040">
    <property type="entry name" value="Mb-like"/>
    <property type="match status" value="2"/>
</dbReference>
<keyword evidence="2" id="KW-1133">Transmembrane helix</keyword>
<dbReference type="InterPro" id="IPR044399">
    <property type="entry name" value="Mb-like_M"/>
</dbReference>
<accession>A0ABP0I5P2</accession>
<feature type="transmembrane region" description="Helical" evidence="2">
    <location>
        <begin position="1043"/>
        <end position="1065"/>
    </location>
</feature>
<evidence type="ECO:0000256" key="2">
    <source>
        <dbReference type="SAM" id="Phobius"/>
    </source>
</evidence>
<dbReference type="InterPro" id="IPR012292">
    <property type="entry name" value="Globin/Proto"/>
</dbReference>
<feature type="compositionally biased region" description="Polar residues" evidence="1">
    <location>
        <begin position="1206"/>
        <end position="1223"/>
    </location>
</feature>
<feature type="compositionally biased region" description="Acidic residues" evidence="1">
    <location>
        <begin position="331"/>
        <end position="356"/>
    </location>
</feature>
<reference evidence="3 4" key="1">
    <citation type="submission" date="2024-02" db="EMBL/GenBank/DDBJ databases">
        <authorList>
            <person name="Chen Y."/>
            <person name="Shah S."/>
            <person name="Dougan E. K."/>
            <person name="Thang M."/>
            <person name="Chan C."/>
        </authorList>
    </citation>
    <scope>NUCLEOTIDE SEQUENCE [LARGE SCALE GENOMIC DNA]</scope>
</reference>
<keyword evidence="2" id="KW-0812">Transmembrane</keyword>
<dbReference type="Proteomes" id="UP001642464">
    <property type="component" value="Unassembled WGS sequence"/>
</dbReference>
<keyword evidence="4" id="KW-1185">Reference proteome</keyword>
<dbReference type="Gene3D" id="1.10.490.10">
    <property type="entry name" value="Globins"/>
    <property type="match status" value="2"/>
</dbReference>
<organism evidence="3 4">
    <name type="scientific">Durusdinium trenchii</name>
    <dbReference type="NCBI Taxonomy" id="1381693"/>
    <lineage>
        <taxon>Eukaryota</taxon>
        <taxon>Sar</taxon>
        <taxon>Alveolata</taxon>
        <taxon>Dinophyceae</taxon>
        <taxon>Suessiales</taxon>
        <taxon>Symbiodiniaceae</taxon>
        <taxon>Durusdinium</taxon>
    </lineage>
</organism>
<comment type="caution">
    <text evidence="3">The sequence shown here is derived from an EMBL/GenBank/DDBJ whole genome shotgun (WGS) entry which is preliminary data.</text>
</comment>
<dbReference type="EMBL" id="CAXAMM010002914">
    <property type="protein sequence ID" value="CAK8997886.1"/>
    <property type="molecule type" value="Genomic_DNA"/>
</dbReference>
<protein>
    <submittedName>
        <fullName evidence="3">Uncharacterized protein</fullName>
    </submittedName>
</protein>
<feature type="transmembrane region" description="Helical" evidence="2">
    <location>
        <begin position="849"/>
        <end position="869"/>
    </location>
</feature>
<feature type="transmembrane region" description="Helical" evidence="2">
    <location>
        <begin position="974"/>
        <end position="999"/>
    </location>
</feature>
<evidence type="ECO:0000313" key="3">
    <source>
        <dbReference type="EMBL" id="CAK8997886.1"/>
    </source>
</evidence>
<dbReference type="InterPro" id="IPR009050">
    <property type="entry name" value="Globin-like_sf"/>
</dbReference>
<name>A0ABP0I5P2_9DINO</name>
<evidence type="ECO:0000256" key="1">
    <source>
        <dbReference type="SAM" id="MobiDB-lite"/>
    </source>
</evidence>
<evidence type="ECO:0000313" key="4">
    <source>
        <dbReference type="Proteomes" id="UP001642464"/>
    </source>
</evidence>
<sequence>MAQRLRHPKTLQGDEALDATVDHILKGLVTGSALRSYVQTELGPCKTELRNFLSEAFEGIFPGIRVGRDLLSEEAISGFEKVLLTAIEENDFRAETALEEAIRLVPSQFNSDARVLVLLAELEDAVCTSSVMGELESPDDAEEPVQFSTVVSFEAERHDVDPEDVFSDRLEPLVLYQSQVMEVQECWKRFLSNYERPEEAGEAIFASIVDSAPSLQSLFKGQKFIAGKFINRFHEMVMNLQSPTALISLVEQTGFQHLLIDISVPRIAVFREALIEAISNETPDVTPLATSGLQRLMSYAGGSFIYIRENFAKRLGLISDSWKKVALKQEEPEEQEQEHDAENAPEDDEDDWEEEDKLAKGASDTSIGARGCWARLCASKQISHIVKKEEQRLKEIEEGYQAIPRNFESMFRFNAAVMGISGQEWMYEVLDSFDTMVRCISQSVRLQVECDVVSLRIAIVGGEVKFSNFKAVMLSTLRSLLPEEWGPEYEEAWNWLWSMVERLLRKELKKPRARERLLGRFLGSMEEELADKIREQVYDRFFELAPAGQEYFIQSATRLNFIADRAMELAHALYKDPRGTVDEIAALGLRHVGYAVPVELFEPFVEGWRQVLLELTGDENLVDAFHWPLRLTAQLLVRTIQQGATLVMLAINTNSGTQMRKALSYAPRKKRALWILDVTVGSQSVSPLLVSIESGNLEAAKAMLEDLMTIRADRARYYYGVDELFKRHPDMVEILTQIAPELLTTMLDGMVWRSRTTVEGMRRVNYYLKHLLVDQEGHFSTAMSSVVKLGDPEIAVHPVMITCCDLLWNNLVHWRFLRSKVQLLFTTTVFLLGQSVLHHLDDSSDVNRIATFTCRTIIYLYFMVGLIYARTKVVYQAIKQGDLGTIAGIKIPRQWQVDWQEPASLLLTVILVVMFFLEPIIMCLQHSEGVIFTQTCAEAKDLIPAYEILSMLALLTQFALIIDVAAISTRLSCWVLLAGHVFPEFVMTCAAIVFLMLTFSSSISASLENPEDFQDIVISSMSFFKLAVGMYPPSSFVALEDDLLVLAIVSCFRLLVVFFLFKLLIAQLNCEYRRIYRSMMGHARLCRMWKMCQAMLSIHPSRFQLFIERMCFDEPLDFSEGDQGIAGGIQILEPANLHPTHVDSIRRLGGDPKHPFPMEEEQDISEAARCRRLFELFQKQMKLTLEASVDSRGSADPGQEPGSRVSAFTGSLVSSMAPSTADS</sequence>
<feature type="transmembrane region" description="Helical" evidence="2">
    <location>
        <begin position="942"/>
        <end position="962"/>
    </location>
</feature>
<proteinExistence type="predicted"/>
<gene>
    <name evidence="3" type="ORF">SCF082_LOCUS5392</name>
</gene>
<feature type="transmembrane region" description="Helical" evidence="2">
    <location>
        <begin position="903"/>
        <end position="922"/>
    </location>
</feature>
<keyword evidence="2" id="KW-0472">Membrane</keyword>